<dbReference type="EMBL" id="VBUK01000005">
    <property type="protein sequence ID" value="TLF44549.1"/>
    <property type="molecule type" value="Genomic_DNA"/>
</dbReference>
<dbReference type="SUPFAM" id="SSF52402">
    <property type="entry name" value="Adenine nucleotide alpha hydrolases-like"/>
    <property type="match status" value="1"/>
</dbReference>
<feature type="binding site" evidence="9">
    <location>
        <begin position="363"/>
        <end position="364"/>
    </location>
    <ligand>
        <name>ATP</name>
        <dbReference type="ChEBI" id="CHEBI:30616"/>
    </ligand>
</feature>
<dbReference type="CDD" id="cd00712">
    <property type="entry name" value="AsnB"/>
    <property type="match status" value="1"/>
</dbReference>
<dbReference type="InterPro" id="IPR001962">
    <property type="entry name" value="Asn_synthase"/>
</dbReference>
<comment type="caution">
    <text evidence="12">The sequence shown here is derived from an EMBL/GenBank/DDBJ whole genome shotgun (WGS) entry which is preliminary data.</text>
</comment>
<keyword evidence="6 8" id="KW-0315">Glutamine amidotransferase</keyword>
<dbReference type="Pfam" id="PF13537">
    <property type="entry name" value="GATase_7"/>
    <property type="match status" value="1"/>
</dbReference>
<dbReference type="InterPro" id="IPR033738">
    <property type="entry name" value="AsnB_N"/>
</dbReference>
<dbReference type="Gene3D" id="3.60.20.10">
    <property type="entry name" value="Glutamine Phosphoribosylpyrophosphate, subunit 1, domain 1"/>
    <property type="match status" value="1"/>
</dbReference>
<dbReference type="Pfam" id="PF00733">
    <property type="entry name" value="Asn_synthase"/>
    <property type="match status" value="1"/>
</dbReference>
<evidence type="ECO:0000313" key="12">
    <source>
        <dbReference type="EMBL" id="TLF44549.1"/>
    </source>
</evidence>
<organism evidence="12 13">
    <name type="scientific">Maribacter aurantiacus</name>
    <dbReference type="NCBI Taxonomy" id="1882343"/>
    <lineage>
        <taxon>Bacteria</taxon>
        <taxon>Pseudomonadati</taxon>
        <taxon>Bacteroidota</taxon>
        <taxon>Flavobacteriia</taxon>
        <taxon>Flavobacteriales</taxon>
        <taxon>Flavobacteriaceae</taxon>
        <taxon>Maribacter</taxon>
    </lineage>
</organism>
<proteinExistence type="inferred from homology"/>
<feature type="binding site" evidence="9">
    <location>
        <position position="290"/>
    </location>
    <ligand>
        <name>ATP</name>
        <dbReference type="ChEBI" id="CHEBI:30616"/>
    </ligand>
</feature>
<name>A0A5R8M707_9FLAO</name>
<evidence type="ECO:0000256" key="6">
    <source>
        <dbReference type="ARBA" id="ARBA00022962"/>
    </source>
</evidence>
<reference evidence="12 13" key="1">
    <citation type="journal article" date="2017" name="Int. J. Syst. Evol. Microbiol.">
        <title>Maripseudobacter aurantiacus gen. nov., sp. nov., a novel member of the family Flavobacteriaceae isolated from a sedimentation basin.</title>
        <authorList>
            <person name="Chen C."/>
            <person name="Su Y."/>
            <person name="Tao T."/>
            <person name="Fu G."/>
            <person name="Zhang C."/>
            <person name="Sun C."/>
            <person name="Zhang X."/>
            <person name="Wu M."/>
        </authorList>
    </citation>
    <scope>NUCLEOTIDE SEQUENCE [LARGE SCALE GENOMIC DNA]</scope>
    <source>
        <strain evidence="13">CDA4</strain>
    </source>
</reference>
<dbReference type="SUPFAM" id="SSF56235">
    <property type="entry name" value="N-terminal nucleophile aminohydrolases (Ntn hydrolases)"/>
    <property type="match status" value="1"/>
</dbReference>
<dbReference type="RefSeq" id="WP_138258277.1">
    <property type="nucleotide sequence ID" value="NZ_VBUK01000005.1"/>
</dbReference>
<dbReference type="InterPro" id="IPR006426">
    <property type="entry name" value="Asn_synth_AEB"/>
</dbReference>
<keyword evidence="12" id="KW-0436">Ligase</keyword>
<evidence type="ECO:0000256" key="5">
    <source>
        <dbReference type="ARBA" id="ARBA00022840"/>
    </source>
</evidence>
<evidence type="ECO:0000256" key="3">
    <source>
        <dbReference type="ARBA" id="ARBA00012737"/>
    </source>
</evidence>
<evidence type="ECO:0000256" key="2">
    <source>
        <dbReference type="ARBA" id="ARBA00005752"/>
    </source>
</evidence>
<dbReference type="Proteomes" id="UP000308382">
    <property type="component" value="Unassembled WGS sequence"/>
</dbReference>
<keyword evidence="4 9" id="KW-0547">Nucleotide-binding</keyword>
<dbReference type="InterPro" id="IPR014729">
    <property type="entry name" value="Rossmann-like_a/b/a_fold"/>
</dbReference>
<comment type="catalytic activity">
    <reaction evidence="7">
        <text>L-aspartate + L-glutamine + ATP + H2O = L-asparagine + L-glutamate + AMP + diphosphate + H(+)</text>
        <dbReference type="Rhea" id="RHEA:12228"/>
        <dbReference type="ChEBI" id="CHEBI:15377"/>
        <dbReference type="ChEBI" id="CHEBI:15378"/>
        <dbReference type="ChEBI" id="CHEBI:29985"/>
        <dbReference type="ChEBI" id="CHEBI:29991"/>
        <dbReference type="ChEBI" id="CHEBI:30616"/>
        <dbReference type="ChEBI" id="CHEBI:33019"/>
        <dbReference type="ChEBI" id="CHEBI:58048"/>
        <dbReference type="ChEBI" id="CHEBI:58359"/>
        <dbReference type="ChEBI" id="CHEBI:456215"/>
        <dbReference type="EC" id="6.3.5.4"/>
    </reaction>
</comment>
<accession>A0A5R8M707</accession>
<dbReference type="PANTHER" id="PTHR43284">
    <property type="entry name" value="ASPARAGINE SYNTHETASE (GLUTAMINE-HYDROLYZING)"/>
    <property type="match status" value="1"/>
</dbReference>
<keyword evidence="8" id="KW-0028">Amino-acid biosynthesis</keyword>
<keyword evidence="5 9" id="KW-0067">ATP-binding</keyword>
<feature type="active site" description="For GATase activity" evidence="8">
    <location>
        <position position="2"/>
    </location>
</feature>
<evidence type="ECO:0000256" key="10">
    <source>
        <dbReference type="PIRSR" id="PIRSR001589-3"/>
    </source>
</evidence>
<dbReference type="PIRSF" id="PIRSF001589">
    <property type="entry name" value="Asn_synthetase_glu-h"/>
    <property type="match status" value="1"/>
</dbReference>
<evidence type="ECO:0000256" key="8">
    <source>
        <dbReference type="PIRSR" id="PIRSR001589-1"/>
    </source>
</evidence>
<evidence type="ECO:0000256" key="7">
    <source>
        <dbReference type="ARBA" id="ARBA00048741"/>
    </source>
</evidence>
<dbReference type="GO" id="GO:0005524">
    <property type="term" value="F:ATP binding"/>
    <property type="evidence" value="ECO:0007669"/>
    <property type="project" value="UniProtKB-KW"/>
</dbReference>
<evidence type="ECO:0000256" key="4">
    <source>
        <dbReference type="ARBA" id="ARBA00022741"/>
    </source>
</evidence>
<dbReference type="InterPro" id="IPR051786">
    <property type="entry name" value="ASN_synthetase/amidase"/>
</dbReference>
<keyword evidence="13" id="KW-1185">Reference proteome</keyword>
<evidence type="ECO:0000256" key="1">
    <source>
        <dbReference type="ARBA" id="ARBA00005187"/>
    </source>
</evidence>
<dbReference type="InterPro" id="IPR029055">
    <property type="entry name" value="Ntn_hydrolases_N"/>
</dbReference>
<sequence length="616" mass="71034">MCGIYGTTLPYTKEQIQQKLQRTQFRGPDQMGVQSFDSQNGGIHFGHNRLSIIDLDARSNQPFSYEEQVHLVFNGEIYNFKEIRAILSNKGYAFRTTSDTEVIAAAYLEYGQDCVRLFNGMFAFVIYDVKKQLLFGAKDRLGQKPFYYQLSPQGFEFASQISSIQLFNEQLSISQEAIEQYLGWNSVPLPNSIFNEVKKLEDGHAFTYTLGSKSFKSWAYWDIAYPTAPQYSGTYEQATKDLENLLTDAVLHRMIADVPLGVFLSGGVDSSLIAALASKGADKRVKTFSVKFNEDGFDESQYAQKVANHLGTDHHVIECDYREGLSLIENFSYYYDEPFADASAIPSMLLAKHTKKEVTVALSGDGADEAFLGYHRYSRIDKMKSYFKIPYIFRKPISELLKLSPNSRHKAIGEVFSSKNENFVYLTSLFRPNEIWLEEQKDPYNFKELRYLMHNKKDIYERAGDLDLKTYLSWDINTKVDRATMAYSLEARSPFLDYRVVEMAQSLPTEFKYQPGKQKRILKDILYKHVPQAYFDRPKSGFGMPLEVWFRKDLKDLVLTELSIQNLNEIPGIRPKVVSKLIQEHMECKWNHYTVIWKLLVLRQWLTNNGKSISIS</sequence>
<dbReference type="NCBIfam" id="TIGR01536">
    <property type="entry name" value="asn_synth_AEB"/>
    <property type="match status" value="1"/>
</dbReference>
<dbReference type="InterPro" id="IPR017932">
    <property type="entry name" value="GATase_2_dom"/>
</dbReference>
<evidence type="ECO:0000313" key="13">
    <source>
        <dbReference type="Proteomes" id="UP000308382"/>
    </source>
</evidence>
<feature type="site" description="Important for beta-aspartyl-AMP intermediate formation" evidence="10">
    <location>
        <position position="365"/>
    </location>
</feature>
<dbReference type="OrthoDB" id="9763290at2"/>
<gene>
    <name evidence="12" type="primary">asnB</name>
    <name evidence="12" type="ORF">FEK29_09895</name>
</gene>
<evidence type="ECO:0000256" key="9">
    <source>
        <dbReference type="PIRSR" id="PIRSR001589-2"/>
    </source>
</evidence>
<comment type="pathway">
    <text evidence="1">Amino-acid biosynthesis; L-asparagine biosynthesis; L-asparagine from L-aspartate (L-Gln route): step 1/1.</text>
</comment>
<dbReference type="AlphaFoldDB" id="A0A5R8M707"/>
<dbReference type="Gene3D" id="3.40.50.620">
    <property type="entry name" value="HUPs"/>
    <property type="match status" value="1"/>
</dbReference>
<comment type="similarity">
    <text evidence="2">Belongs to the asparagine synthetase family.</text>
</comment>
<dbReference type="GO" id="GO:0006529">
    <property type="term" value="P:asparagine biosynthetic process"/>
    <property type="evidence" value="ECO:0007669"/>
    <property type="project" value="UniProtKB-KW"/>
</dbReference>
<dbReference type="GO" id="GO:0005829">
    <property type="term" value="C:cytosol"/>
    <property type="evidence" value="ECO:0007669"/>
    <property type="project" value="TreeGrafter"/>
</dbReference>
<dbReference type="PROSITE" id="PS51278">
    <property type="entry name" value="GATASE_TYPE_2"/>
    <property type="match status" value="1"/>
</dbReference>
<dbReference type="GO" id="GO:0004066">
    <property type="term" value="F:asparagine synthase (glutamine-hydrolyzing) activity"/>
    <property type="evidence" value="ECO:0007669"/>
    <property type="project" value="UniProtKB-EC"/>
</dbReference>
<protein>
    <recommendedName>
        <fullName evidence="3">asparagine synthase (glutamine-hydrolyzing)</fullName>
        <ecNumber evidence="3">6.3.5.4</ecNumber>
    </recommendedName>
</protein>
<dbReference type="CDD" id="cd01991">
    <property type="entry name" value="Asn_synthase_B_C"/>
    <property type="match status" value="1"/>
</dbReference>
<feature type="domain" description="Glutamine amidotransferase type-2" evidence="11">
    <location>
        <begin position="2"/>
        <end position="211"/>
    </location>
</feature>
<keyword evidence="8" id="KW-0061">Asparagine biosynthesis</keyword>
<dbReference type="EC" id="6.3.5.4" evidence="3"/>
<dbReference type="PANTHER" id="PTHR43284:SF1">
    <property type="entry name" value="ASPARAGINE SYNTHETASE"/>
    <property type="match status" value="1"/>
</dbReference>
<feature type="binding site" evidence="9">
    <location>
        <position position="99"/>
    </location>
    <ligand>
        <name>L-glutamine</name>
        <dbReference type="ChEBI" id="CHEBI:58359"/>
    </ligand>
</feature>
<evidence type="ECO:0000259" key="11">
    <source>
        <dbReference type="PROSITE" id="PS51278"/>
    </source>
</evidence>